<evidence type="ECO:0000313" key="1">
    <source>
        <dbReference type="EMBL" id="WNZ21893.1"/>
    </source>
</evidence>
<reference evidence="1" key="1">
    <citation type="submission" date="2020-05" db="EMBL/GenBank/DDBJ databases">
        <authorList>
            <person name="Zhu T."/>
            <person name="Keshari N."/>
            <person name="Lu X."/>
        </authorList>
    </citation>
    <scope>NUCLEOTIDE SEQUENCE</scope>
    <source>
        <strain evidence="1">NK1-12</strain>
    </source>
</reference>
<dbReference type="AlphaFoldDB" id="A0AA96WB37"/>
<name>A0AA96WB37_9CYAN</name>
<gene>
    <name evidence="1" type="ORF">HJG54_02755</name>
</gene>
<dbReference type="EMBL" id="CP053586">
    <property type="protein sequence ID" value="WNZ21893.1"/>
    <property type="molecule type" value="Genomic_DNA"/>
</dbReference>
<proteinExistence type="predicted"/>
<organism evidence="1">
    <name type="scientific">Leptolyngbya sp. NK1-12</name>
    <dbReference type="NCBI Taxonomy" id="2547451"/>
    <lineage>
        <taxon>Bacteria</taxon>
        <taxon>Bacillati</taxon>
        <taxon>Cyanobacteriota</taxon>
        <taxon>Cyanophyceae</taxon>
        <taxon>Leptolyngbyales</taxon>
        <taxon>Leptolyngbyaceae</taxon>
        <taxon>Leptolyngbya group</taxon>
        <taxon>Leptolyngbya</taxon>
    </lineage>
</organism>
<accession>A0AA96WB37</accession>
<protein>
    <submittedName>
        <fullName evidence="1">Uncharacterized protein</fullName>
    </submittedName>
</protein>
<sequence>MSWHCKLKRPDGFFLILPQVWKSLSLRLACFLMNRAIFFGSVKDILIECSRQYHTIENRLFQPPILLMFV</sequence>
<dbReference type="RefSeq" id="WP_316433218.1">
    <property type="nucleotide sequence ID" value="NZ_CP053586.1"/>
</dbReference>